<evidence type="ECO:0000259" key="12">
    <source>
        <dbReference type="Pfam" id="PF03717"/>
    </source>
</evidence>
<dbReference type="InterPro" id="IPR001460">
    <property type="entry name" value="PCN-bd_Tpept"/>
</dbReference>
<evidence type="ECO:0000256" key="8">
    <source>
        <dbReference type="ARBA" id="ARBA00023136"/>
    </source>
</evidence>
<evidence type="ECO:0000256" key="9">
    <source>
        <dbReference type="ARBA" id="ARBA00023316"/>
    </source>
</evidence>
<dbReference type="InterPro" id="IPR036138">
    <property type="entry name" value="PBP_dimer_sf"/>
</dbReference>
<evidence type="ECO:0000256" key="10">
    <source>
        <dbReference type="SAM" id="Phobius"/>
    </source>
</evidence>
<dbReference type="EMBL" id="PFQR01000009">
    <property type="protein sequence ID" value="PJC70140.1"/>
    <property type="molecule type" value="Genomic_DNA"/>
</dbReference>
<feature type="transmembrane region" description="Helical" evidence="10">
    <location>
        <begin position="43"/>
        <end position="64"/>
    </location>
</feature>
<dbReference type="InterPro" id="IPR012338">
    <property type="entry name" value="Beta-lactam/transpept-like"/>
</dbReference>
<feature type="domain" description="Penicillin-binding protein dimerisation" evidence="12">
    <location>
        <begin position="113"/>
        <end position="174"/>
    </location>
</feature>
<keyword evidence="3" id="KW-1003">Cell membrane</keyword>
<evidence type="ECO:0000256" key="4">
    <source>
        <dbReference type="ARBA" id="ARBA00022692"/>
    </source>
</evidence>
<keyword evidence="6" id="KW-0573">Peptidoglycan synthesis</keyword>
<dbReference type="GO" id="GO:0071555">
    <property type="term" value="P:cell wall organization"/>
    <property type="evidence" value="ECO:0007669"/>
    <property type="project" value="TreeGrafter"/>
</dbReference>
<comment type="caution">
    <text evidence="13">The sequence shown here is derived from an EMBL/GenBank/DDBJ whole genome shotgun (WGS) entry which is preliminary data.</text>
</comment>
<dbReference type="PANTHER" id="PTHR30627">
    <property type="entry name" value="PEPTIDOGLYCAN D,D-TRANSPEPTIDASE"/>
    <property type="match status" value="1"/>
</dbReference>
<name>A0A2M8G9H3_9BACT</name>
<evidence type="ECO:0000256" key="5">
    <source>
        <dbReference type="ARBA" id="ARBA00022960"/>
    </source>
</evidence>
<keyword evidence="7 10" id="KW-1133">Transmembrane helix</keyword>
<dbReference type="AlphaFoldDB" id="A0A2M8G9H3"/>
<dbReference type="GO" id="GO:0008800">
    <property type="term" value="F:beta-lactamase activity"/>
    <property type="evidence" value="ECO:0007669"/>
    <property type="project" value="UniProtKB-EC"/>
</dbReference>
<evidence type="ECO:0000313" key="13">
    <source>
        <dbReference type="EMBL" id="PJC70140.1"/>
    </source>
</evidence>
<keyword evidence="4 10" id="KW-0812">Transmembrane</keyword>
<dbReference type="SUPFAM" id="SSF56519">
    <property type="entry name" value="Penicillin binding protein dimerisation domain"/>
    <property type="match status" value="1"/>
</dbReference>
<organism evidence="13 14">
    <name type="scientific">Candidatus Tagabacteria bacterium CG_4_8_14_3_um_filter_41_8</name>
    <dbReference type="NCBI Taxonomy" id="1975018"/>
    <lineage>
        <taxon>Bacteria</taxon>
        <taxon>Candidatus Tagaibacteriota</taxon>
    </lineage>
</organism>
<dbReference type="Pfam" id="PF00905">
    <property type="entry name" value="Transpeptidase"/>
    <property type="match status" value="1"/>
</dbReference>
<dbReference type="SUPFAM" id="SSF56601">
    <property type="entry name" value="beta-lactamase/transpeptidase-like"/>
    <property type="match status" value="1"/>
</dbReference>
<evidence type="ECO:0000256" key="3">
    <source>
        <dbReference type="ARBA" id="ARBA00022475"/>
    </source>
</evidence>
<gene>
    <name evidence="13" type="ORF">CO014_00345</name>
</gene>
<reference evidence="14" key="1">
    <citation type="submission" date="2017-09" db="EMBL/GenBank/DDBJ databases">
        <title>Depth-based differentiation of microbial function through sediment-hosted aquifers and enrichment of novel symbionts in the deep terrestrial subsurface.</title>
        <authorList>
            <person name="Probst A.J."/>
            <person name="Ladd B."/>
            <person name="Jarett J.K."/>
            <person name="Geller-Mcgrath D.E."/>
            <person name="Sieber C.M.K."/>
            <person name="Emerson J.B."/>
            <person name="Anantharaman K."/>
            <person name="Thomas B.C."/>
            <person name="Malmstrom R."/>
            <person name="Stieglmeier M."/>
            <person name="Klingl A."/>
            <person name="Woyke T."/>
            <person name="Ryan C.M."/>
            <person name="Banfield J.F."/>
        </authorList>
    </citation>
    <scope>NUCLEOTIDE SEQUENCE [LARGE SCALE GENOMIC DNA]</scope>
</reference>
<keyword evidence="8 10" id="KW-0472">Membrane</keyword>
<dbReference type="Gene3D" id="3.90.1310.10">
    <property type="entry name" value="Penicillin-binding protein 2a (Domain 2)"/>
    <property type="match status" value="1"/>
</dbReference>
<evidence type="ECO:0000259" key="11">
    <source>
        <dbReference type="Pfam" id="PF00905"/>
    </source>
</evidence>
<evidence type="ECO:0000313" key="14">
    <source>
        <dbReference type="Proteomes" id="UP000229041"/>
    </source>
</evidence>
<feature type="non-terminal residue" evidence="13">
    <location>
        <position position="477"/>
    </location>
</feature>
<evidence type="ECO:0000256" key="2">
    <source>
        <dbReference type="ARBA" id="ARBA00004236"/>
    </source>
</evidence>
<accession>A0A2M8G9H3</accession>
<sequence length="477" mass="52464">MSKRLNNRTLDPDEIFADSQNIPGFDKYQFEGRLEKPIAKSTFTSINFCFLFLGGLLLFQIIYLEIVKGEIYVSKSETNYLRALSIPSTRGIIYDRNGKELAWNDSLTENGNTEVIRSYSEMPGLGHILGYIGIITADKIAGKDGIEKKYEDVLAGVIGVKLVEMDSKNQVASESMLRPPVNGKNIKLTIDAELQSDLYNILGSVVRERGFGGGAGVILDIHSGETLALTSYPEYNSQILSRGEPEDIIKGYINNKQKPFLNRAISGLYPPGSIIKPMIALAALTEKIISSEKQIFSAGSISLPNPFFPELKSVFMDWKAHGWVDMRRALAISSNVYFYTIGGGYEDVKGLGISKIDKYANLFGFGAKTNIDLDREEEGMIPSPATKALNTKDPIWRIGDTYHASIGQGDFQITPIQAAVYAATVANNGLLLQPYVVIDDSSDQTPKRGKTLAIPPEYFKIVKEGMRLAVLEGTAQG</sequence>
<dbReference type="PANTHER" id="PTHR30627:SF2">
    <property type="entry name" value="PEPTIDOGLYCAN D,D-TRANSPEPTIDASE MRDA"/>
    <property type="match status" value="1"/>
</dbReference>
<dbReference type="InterPro" id="IPR050515">
    <property type="entry name" value="Beta-lactam/transpept"/>
</dbReference>
<dbReference type="GO" id="GO:0005886">
    <property type="term" value="C:plasma membrane"/>
    <property type="evidence" value="ECO:0007669"/>
    <property type="project" value="TreeGrafter"/>
</dbReference>
<dbReference type="InterPro" id="IPR005311">
    <property type="entry name" value="PBP_dimer"/>
</dbReference>
<protein>
    <recommendedName>
        <fullName evidence="15">Penicillin-binding protein 2</fullName>
    </recommendedName>
</protein>
<keyword evidence="5" id="KW-0133">Cell shape</keyword>
<feature type="domain" description="Penicillin-binding protein transpeptidase" evidence="11">
    <location>
        <begin position="214"/>
        <end position="475"/>
    </location>
</feature>
<keyword evidence="9" id="KW-0961">Cell wall biogenesis/degradation</keyword>
<evidence type="ECO:0008006" key="15">
    <source>
        <dbReference type="Google" id="ProtNLM"/>
    </source>
</evidence>
<comment type="subcellular location">
    <subcellularLocation>
        <location evidence="2">Cell membrane</location>
    </subcellularLocation>
    <subcellularLocation>
        <location evidence="1">Membrane</location>
        <topology evidence="1">Single-pass membrane protein</topology>
    </subcellularLocation>
</comment>
<dbReference type="Pfam" id="PF03717">
    <property type="entry name" value="PBP_dimer"/>
    <property type="match status" value="1"/>
</dbReference>
<dbReference type="GO" id="GO:0046677">
    <property type="term" value="P:response to antibiotic"/>
    <property type="evidence" value="ECO:0007669"/>
    <property type="project" value="UniProtKB-KW"/>
</dbReference>
<proteinExistence type="predicted"/>
<evidence type="ECO:0000256" key="7">
    <source>
        <dbReference type="ARBA" id="ARBA00022989"/>
    </source>
</evidence>
<dbReference type="GO" id="GO:0008658">
    <property type="term" value="F:penicillin binding"/>
    <property type="evidence" value="ECO:0007669"/>
    <property type="project" value="InterPro"/>
</dbReference>
<dbReference type="Proteomes" id="UP000229041">
    <property type="component" value="Unassembled WGS sequence"/>
</dbReference>
<dbReference type="Gene3D" id="3.40.710.10">
    <property type="entry name" value="DD-peptidase/beta-lactamase superfamily"/>
    <property type="match status" value="1"/>
</dbReference>
<evidence type="ECO:0000256" key="1">
    <source>
        <dbReference type="ARBA" id="ARBA00004167"/>
    </source>
</evidence>
<evidence type="ECO:0000256" key="6">
    <source>
        <dbReference type="ARBA" id="ARBA00022984"/>
    </source>
</evidence>